<evidence type="ECO:0000256" key="1">
    <source>
        <dbReference type="SAM" id="Phobius"/>
    </source>
</evidence>
<keyword evidence="4" id="KW-1185">Reference proteome</keyword>
<feature type="transmembrane region" description="Helical" evidence="1">
    <location>
        <begin position="132"/>
        <end position="153"/>
    </location>
</feature>
<proteinExistence type="predicted"/>
<dbReference type="PANTHER" id="PTHR35342">
    <property type="entry name" value="TRICARBOXYLIC TRANSPORT PROTEIN"/>
    <property type="match status" value="1"/>
</dbReference>
<dbReference type="InterPro" id="IPR002823">
    <property type="entry name" value="DUF112_TM"/>
</dbReference>
<dbReference type="KEGG" id="sawl:NGM29_05965"/>
<gene>
    <name evidence="3" type="ORF">NGM29_05965</name>
</gene>
<organism evidence="3 4">
    <name type="scientific">Natronosalvus rutilus</name>
    <dbReference type="NCBI Taxonomy" id="2953753"/>
    <lineage>
        <taxon>Archaea</taxon>
        <taxon>Methanobacteriati</taxon>
        <taxon>Methanobacteriota</taxon>
        <taxon>Stenosarchaea group</taxon>
        <taxon>Halobacteria</taxon>
        <taxon>Halobacteriales</taxon>
        <taxon>Natrialbaceae</taxon>
        <taxon>Natronosalvus</taxon>
    </lineage>
</organism>
<feature type="transmembrane region" description="Helical" evidence="1">
    <location>
        <begin position="383"/>
        <end position="400"/>
    </location>
</feature>
<evidence type="ECO:0000313" key="3">
    <source>
        <dbReference type="EMBL" id="UTF54809.1"/>
    </source>
</evidence>
<evidence type="ECO:0000259" key="2">
    <source>
        <dbReference type="Pfam" id="PF01970"/>
    </source>
</evidence>
<dbReference type="AlphaFoldDB" id="A0A9E7NAJ3"/>
<feature type="transmembrane region" description="Helical" evidence="1">
    <location>
        <begin position="37"/>
        <end position="59"/>
    </location>
</feature>
<feature type="transmembrane region" description="Helical" evidence="1">
    <location>
        <begin position="412"/>
        <end position="436"/>
    </location>
</feature>
<keyword evidence="1" id="KW-0812">Transmembrane</keyword>
<feature type="transmembrane region" description="Helical" evidence="1">
    <location>
        <begin position="191"/>
        <end position="211"/>
    </location>
</feature>
<dbReference type="Pfam" id="PF01970">
    <property type="entry name" value="TctA"/>
    <property type="match status" value="1"/>
</dbReference>
<protein>
    <submittedName>
        <fullName evidence="3">Tripartite tricarboxylate transporter permease</fullName>
    </submittedName>
</protein>
<feature type="transmembrane region" description="Helical" evidence="1">
    <location>
        <begin position="310"/>
        <end position="336"/>
    </location>
</feature>
<feature type="transmembrane region" description="Helical" evidence="1">
    <location>
        <begin position="6"/>
        <end position="30"/>
    </location>
</feature>
<sequence>MLLWLGVPLSLEVVIILFVGMAIALAFGAIPGLGPPITIALMIPFLDFFSTPVALLLLGSTYVTGIYGGSISATLLNIPGTGASACTTLDGYPMSKQGKAITALSVSITASIIGGVLAITIVILATPVLSEFVLLFGSPEYFMMAVLGIAVIAVATQGNVLKGLIAGFFGLLMMSIGVAETTGEVRYTFGSLYLYDGVQFIPALVGIFALTEMMRLAGTGKQISESAELLGSRLEGIKDVFRYKMTVVRSSLIGLFVGAVPGAGGTVANFVAYGVTASLRRKPPIAFGDGNPEGIVASESSNNAMVSGSLIPTLTFGIPGNSTTAVMIGALLYMGLQPGPTLFSQHLDSLYVLFAGILLGCVFLISMYWLAPYFGRVTILDHELLIPAILVVSLLGAYSIRFNFGDLVQLTFFGLLGYVMIRNNFSIIALLLGIILGPTAEVNLYRSLQIGGGSPMVFLERPLSLALVLITVLVLVVSFLDVRQGLEAISRRLGAALNGIR</sequence>
<keyword evidence="1" id="KW-1133">Transmembrane helix</keyword>
<feature type="transmembrane region" description="Helical" evidence="1">
    <location>
        <begin position="348"/>
        <end position="371"/>
    </location>
</feature>
<feature type="domain" description="DUF112" evidence="2">
    <location>
        <begin position="15"/>
        <end position="432"/>
    </location>
</feature>
<dbReference type="RefSeq" id="WP_254159520.1">
    <property type="nucleotide sequence ID" value="NZ_CP100355.1"/>
</dbReference>
<feature type="transmembrane region" description="Helical" evidence="1">
    <location>
        <begin position="160"/>
        <end position="179"/>
    </location>
</feature>
<feature type="transmembrane region" description="Helical" evidence="1">
    <location>
        <begin position="101"/>
        <end position="126"/>
    </location>
</feature>
<keyword evidence="1" id="KW-0472">Membrane</keyword>
<dbReference type="EMBL" id="CP100355">
    <property type="protein sequence ID" value="UTF54809.1"/>
    <property type="molecule type" value="Genomic_DNA"/>
</dbReference>
<dbReference type="GeneID" id="73289573"/>
<name>A0A9E7NAJ3_9EURY</name>
<accession>A0A9E7NAJ3</accession>
<dbReference type="Proteomes" id="UP001056855">
    <property type="component" value="Chromosome"/>
</dbReference>
<reference evidence="3" key="1">
    <citation type="submission" date="2022-06" db="EMBL/GenBank/DDBJ databases">
        <title>Diverse halophilic archaea isolated from saline environments.</title>
        <authorList>
            <person name="Cui H.-L."/>
        </authorList>
    </citation>
    <scope>NUCLEOTIDE SEQUENCE</scope>
    <source>
        <strain evidence="3">WLHS1</strain>
    </source>
</reference>
<evidence type="ECO:0000313" key="4">
    <source>
        <dbReference type="Proteomes" id="UP001056855"/>
    </source>
</evidence>
<feature type="transmembrane region" description="Helical" evidence="1">
    <location>
        <begin position="252"/>
        <end position="275"/>
    </location>
</feature>
<dbReference type="PANTHER" id="PTHR35342:SF5">
    <property type="entry name" value="TRICARBOXYLIC TRANSPORT PROTEIN"/>
    <property type="match status" value="1"/>
</dbReference>
<feature type="transmembrane region" description="Helical" evidence="1">
    <location>
        <begin position="463"/>
        <end position="482"/>
    </location>
</feature>